<dbReference type="EMBL" id="CAKOFQ010006985">
    <property type="protein sequence ID" value="CAH1985744.1"/>
    <property type="molecule type" value="Genomic_DNA"/>
</dbReference>
<sequence length="605" mass="70153">MISSNESDDSAEGLHGSRKRKRNPKVWKDNKRKTAALKGEAYVSTSGKRVAPKSSGSPCGCKEKCTEKFPGEEKTILISKLYDGRPKNERDTFLQGLIEVTTISRRRGRVQANAKPKSASFKYSILESSGNRVAVCKRAFMSIYGVSHMQIQRLTTLLVAGASPRDLRGLHNNRPRSKSDEVLIRIREHIERFPRKSTHYSSRVHQYLDARLNVKTMHSLFIKENPDLQHDVKYEFYLKYFKENYALKFGRPQVDVCSECERLGAKIKSKDLNDNAKRVATAELIVHKRRAKKFYNKLQDIQKLCQNRHEVAGITLDYIQNLPLPNIPVQEIFYFRQLWVYALEIHNLSDNSGHFYTYHEGHACKGPNEVCTFLKNYIETHIPGNVTELHIFSDGCPGQNRNNTIVRFFLALQATKRFKKIYHYFPVRGHSFLPCDRDFGTLKKLVRRSDRVYLPEEYQEMIVSCRKNNPFTFKEITYKDIIDFKNWWPSSYKKTASSIPKPGDTTQAFTVSKYRQFVYDSSSPGYVTTSEYIDGFISYTFKLLKQNKPSPPLPEIRAYQEPVPVNHKKITDIKKVMKYINGETLEFYYHVTSWKQSYANGDPDD</sequence>
<keyword evidence="4" id="KW-1185">Reference proteome</keyword>
<evidence type="ECO:0000256" key="1">
    <source>
        <dbReference type="SAM" id="MobiDB-lite"/>
    </source>
</evidence>
<dbReference type="Pfam" id="PF25273">
    <property type="entry name" value="DUF7869"/>
    <property type="match status" value="1"/>
</dbReference>
<feature type="region of interest" description="Disordered" evidence="1">
    <location>
        <begin position="1"/>
        <end position="60"/>
    </location>
</feature>
<evidence type="ECO:0000313" key="4">
    <source>
        <dbReference type="Proteomes" id="UP001152888"/>
    </source>
</evidence>
<dbReference type="PANTHER" id="PTHR10773:SF19">
    <property type="match status" value="1"/>
</dbReference>
<name>A0A9P0KZT2_ACAOB</name>
<organism evidence="3 4">
    <name type="scientific">Acanthoscelides obtectus</name>
    <name type="common">Bean weevil</name>
    <name type="synonym">Bruchus obtectus</name>
    <dbReference type="NCBI Taxonomy" id="200917"/>
    <lineage>
        <taxon>Eukaryota</taxon>
        <taxon>Metazoa</taxon>
        <taxon>Ecdysozoa</taxon>
        <taxon>Arthropoda</taxon>
        <taxon>Hexapoda</taxon>
        <taxon>Insecta</taxon>
        <taxon>Pterygota</taxon>
        <taxon>Neoptera</taxon>
        <taxon>Endopterygota</taxon>
        <taxon>Coleoptera</taxon>
        <taxon>Polyphaga</taxon>
        <taxon>Cucujiformia</taxon>
        <taxon>Chrysomeloidea</taxon>
        <taxon>Chrysomelidae</taxon>
        <taxon>Bruchinae</taxon>
        <taxon>Bruchini</taxon>
        <taxon>Acanthoscelides</taxon>
    </lineage>
</organism>
<dbReference type="PANTHER" id="PTHR10773">
    <property type="entry name" value="DNA-DIRECTED RNA POLYMERASES I, II, AND III SUBUNIT RPABC2"/>
    <property type="match status" value="1"/>
</dbReference>
<protein>
    <recommendedName>
        <fullName evidence="2">DUF7869 domain-containing protein</fullName>
    </recommendedName>
</protein>
<evidence type="ECO:0000313" key="3">
    <source>
        <dbReference type="EMBL" id="CAH1985744.1"/>
    </source>
</evidence>
<dbReference type="InterPro" id="IPR057191">
    <property type="entry name" value="DUF7869"/>
</dbReference>
<accession>A0A9P0KZT2</accession>
<feature type="domain" description="DUF7869" evidence="2">
    <location>
        <begin position="365"/>
        <end position="493"/>
    </location>
</feature>
<feature type="compositionally biased region" description="Acidic residues" evidence="1">
    <location>
        <begin position="1"/>
        <end position="11"/>
    </location>
</feature>
<evidence type="ECO:0000259" key="2">
    <source>
        <dbReference type="Pfam" id="PF25273"/>
    </source>
</evidence>
<feature type="compositionally biased region" description="Basic residues" evidence="1">
    <location>
        <begin position="16"/>
        <end position="35"/>
    </location>
</feature>
<reference evidence="3" key="1">
    <citation type="submission" date="2022-03" db="EMBL/GenBank/DDBJ databases">
        <authorList>
            <person name="Sayadi A."/>
        </authorList>
    </citation>
    <scope>NUCLEOTIDE SEQUENCE</scope>
</reference>
<dbReference type="OrthoDB" id="6743984at2759"/>
<dbReference type="Proteomes" id="UP001152888">
    <property type="component" value="Unassembled WGS sequence"/>
</dbReference>
<dbReference type="AlphaFoldDB" id="A0A9P0KZT2"/>
<proteinExistence type="predicted"/>
<comment type="caution">
    <text evidence="3">The sequence shown here is derived from an EMBL/GenBank/DDBJ whole genome shotgun (WGS) entry which is preliminary data.</text>
</comment>
<gene>
    <name evidence="3" type="ORF">ACAOBT_LOCUS16855</name>
</gene>